<dbReference type="AlphaFoldDB" id="A0AAD2WFK5"/>
<proteinExistence type="predicted"/>
<sequence length="166" mass="18163">MNRAARGLSITRFYPRFTQVDSHLAYGGQHSNPAQQDTLMPPFTPCFPTSLRENEIPVALLDLVQQRLATLLGPRFTVVLGGSGNGDGVSHYHLAIQHNQSGVSLEDYGDVGAGFVEHLLRMGTQVRDMLDSATFSRMGSDDPGRPLVWLRELVSPGETITMRGPT</sequence>
<dbReference type="Proteomes" id="UP000013237">
    <property type="component" value="Unassembled WGS sequence"/>
</dbReference>
<comment type="caution">
    <text evidence="1">The sequence shown here is derived from an EMBL/GenBank/DDBJ whole genome shotgun (WGS) entry which is preliminary data.</text>
</comment>
<reference evidence="1 2" key="1">
    <citation type="submission" date="2013-02" db="EMBL/GenBank/DDBJ databases">
        <title>Insights into the proteome of triclosan-resistant Pseudomonas putida TRO1, isolated from activated sludge.</title>
        <authorList>
            <person name="Lolas I.B."/>
            <person name="Almeida B."/>
            <person name="Starnawski P.M."/>
            <person name="Soenderkaer M."/>
            <person name="Nielsen K.L."/>
            <person name="Nielsen J.L."/>
        </authorList>
    </citation>
    <scope>NUCLEOTIDE SEQUENCE [LARGE SCALE GENOMIC DNA]</scope>
    <source>
        <strain evidence="1 2">TRO1</strain>
    </source>
</reference>
<evidence type="ECO:0000313" key="2">
    <source>
        <dbReference type="Proteomes" id="UP000013237"/>
    </source>
</evidence>
<protein>
    <submittedName>
        <fullName evidence="1">Uncharacterized protein</fullName>
    </submittedName>
</protein>
<accession>A0AAD2WFK5</accession>
<gene>
    <name evidence="1" type="ORF">C206_01487</name>
</gene>
<organism evidence="1 2">
    <name type="scientific">Pseudomonas putida TRO1</name>
    <dbReference type="NCBI Taxonomy" id="1227924"/>
    <lineage>
        <taxon>Bacteria</taxon>
        <taxon>Pseudomonadati</taxon>
        <taxon>Pseudomonadota</taxon>
        <taxon>Gammaproteobacteria</taxon>
        <taxon>Pseudomonadales</taxon>
        <taxon>Pseudomonadaceae</taxon>
        <taxon>Pseudomonas</taxon>
    </lineage>
</organism>
<name>A0AAD2WFK5_PSEPU</name>
<evidence type="ECO:0000313" key="1">
    <source>
        <dbReference type="EMBL" id="ENY79521.1"/>
    </source>
</evidence>
<dbReference type="EMBL" id="APBQ01000008">
    <property type="protein sequence ID" value="ENY79521.1"/>
    <property type="molecule type" value="Genomic_DNA"/>
</dbReference>